<dbReference type="Proteomes" id="UP000058020">
    <property type="component" value="Chromosome"/>
</dbReference>
<dbReference type="AlphaFoldDB" id="A0A0M4P7P5"/>
<accession>A0A0M4P7P5</accession>
<dbReference type="EMBL" id="CP010552">
    <property type="protein sequence ID" value="ALE51847.1"/>
    <property type="molecule type" value="Genomic_DNA"/>
</dbReference>
<evidence type="ECO:0000259" key="1">
    <source>
        <dbReference type="Pfam" id="PF13847"/>
    </source>
</evidence>
<dbReference type="KEGG" id="tho:SP60_00385"/>
<feature type="domain" description="Methyltransferase" evidence="1">
    <location>
        <begin position="40"/>
        <end position="148"/>
    </location>
</feature>
<dbReference type="PANTHER" id="PTHR12843:SF5">
    <property type="entry name" value="EEF1A LYSINE METHYLTRANSFERASE 2"/>
    <property type="match status" value="1"/>
</dbReference>
<dbReference type="RefSeq" id="WP_053950759.1">
    <property type="nucleotide sequence ID" value="NZ_CP010552.1"/>
</dbReference>
<organism evidence="2 3">
    <name type="scientific">Candidatus Thioglobus autotrophicus</name>
    <dbReference type="NCBI Taxonomy" id="1705394"/>
    <lineage>
        <taxon>Bacteria</taxon>
        <taxon>Pseudomonadati</taxon>
        <taxon>Pseudomonadota</taxon>
        <taxon>Gammaproteobacteria</taxon>
        <taxon>Candidatus Pseudothioglobaceae</taxon>
        <taxon>Candidatus Thioglobus</taxon>
    </lineage>
</organism>
<dbReference type="SUPFAM" id="SSF53335">
    <property type="entry name" value="S-adenosyl-L-methionine-dependent methyltransferases"/>
    <property type="match status" value="1"/>
</dbReference>
<dbReference type="Pfam" id="PF13847">
    <property type="entry name" value="Methyltransf_31"/>
    <property type="match status" value="1"/>
</dbReference>
<proteinExistence type="predicted"/>
<reference evidence="2 3" key="1">
    <citation type="journal article" date="2015" name="Genome Announc.">
        <title>Genome Sequence of 'Candidatus Thioglobus autotrophica' Strain EF1, a Chemoautotroph from the SUP05 Clade of Marine Gammaproteobacteria.</title>
        <authorList>
            <person name="Shah V."/>
            <person name="Morris R.M."/>
        </authorList>
    </citation>
    <scope>NUCLEOTIDE SEQUENCE [LARGE SCALE GENOMIC DNA]</scope>
    <source>
        <strain evidence="2 3">EF1</strain>
    </source>
</reference>
<keyword evidence="3" id="KW-1185">Reference proteome</keyword>
<dbReference type="InterPro" id="IPR025714">
    <property type="entry name" value="Methyltranfer_dom"/>
</dbReference>
<sequence length="203" mass="23414">MTNSFSHWDKVYTTKVHEQVSWHQDHATISLDWILEVTQPNDAIIDVGCGVSVLADNLLDEGYSNLALLELSTTALEATQKRLESNLDKVSFYNQNILEFFSKKRFKLWHDRAVFHFLTDANNQQIYLQKLYDYLQQDGFFLLATFATDGPTQCSELDIVQYDVAKITQLLGERFKLIKTTAELHPNPNGGAQKFNYFLLQKQ</sequence>
<evidence type="ECO:0000313" key="2">
    <source>
        <dbReference type="EMBL" id="ALE51847.1"/>
    </source>
</evidence>
<dbReference type="OrthoDB" id="9788660at2"/>
<protein>
    <recommendedName>
        <fullName evidence="1">Methyltransferase domain-containing protein</fullName>
    </recommendedName>
</protein>
<dbReference type="Gene3D" id="3.40.50.150">
    <property type="entry name" value="Vaccinia Virus protein VP39"/>
    <property type="match status" value="1"/>
</dbReference>
<dbReference type="PANTHER" id="PTHR12843">
    <property type="entry name" value="PROTEIN-LYSINE N-METHYLTRANSFERASE METTL10"/>
    <property type="match status" value="1"/>
</dbReference>
<gene>
    <name evidence="2" type="ORF">SP60_00385</name>
</gene>
<dbReference type="InterPro" id="IPR029063">
    <property type="entry name" value="SAM-dependent_MTases_sf"/>
</dbReference>
<name>A0A0M4P7P5_9GAMM</name>
<evidence type="ECO:0000313" key="3">
    <source>
        <dbReference type="Proteomes" id="UP000058020"/>
    </source>
</evidence>